<feature type="transmembrane region" description="Helical" evidence="1">
    <location>
        <begin position="352"/>
        <end position="371"/>
    </location>
</feature>
<evidence type="ECO:0000256" key="1">
    <source>
        <dbReference type="SAM" id="Phobius"/>
    </source>
</evidence>
<proteinExistence type="predicted"/>
<dbReference type="AlphaFoldDB" id="A0AA46L3A5"/>
<dbReference type="Pfam" id="PF14897">
    <property type="entry name" value="EpsG"/>
    <property type="match status" value="1"/>
</dbReference>
<organism evidence="2 3">
    <name type="scientific">Vibrio parahaemolyticus</name>
    <dbReference type="NCBI Taxonomy" id="670"/>
    <lineage>
        <taxon>Bacteria</taxon>
        <taxon>Pseudomonadati</taxon>
        <taxon>Pseudomonadota</taxon>
        <taxon>Gammaproteobacteria</taxon>
        <taxon>Vibrionales</taxon>
        <taxon>Vibrionaceae</taxon>
        <taxon>Vibrio</taxon>
    </lineage>
</organism>
<evidence type="ECO:0000313" key="3">
    <source>
        <dbReference type="Proteomes" id="UP000321504"/>
    </source>
</evidence>
<keyword evidence="1" id="KW-1133">Transmembrane helix</keyword>
<protein>
    <submittedName>
        <fullName evidence="2">Uncharacterized protein</fullName>
    </submittedName>
</protein>
<feature type="transmembrane region" description="Helical" evidence="1">
    <location>
        <begin position="197"/>
        <end position="219"/>
    </location>
</feature>
<sequence>MKMTDKFLFLFYCLLLVAVFAFSPFFSFYLSVTLLLIQSYSFNAEFRSMLVSSVFALLGIIVTAMSNEHFAIRGDDFTTYYNNYLEIYNGHYSDAIFQFSGGIEVGVPLLNLLIYSIVGEPLPYIFKLFHIVFILSLLVAVCLKIVNYYNLKPRDFFFILGLSLIFFKLNYVFLIMRQGYASLFIALAIFSLGRFRFVFLVIACTFHLSSIVIFPLSLFIIKNKSFNKLKLFILASIFMSVFILVNVKILTSINFSNVILVKLSYALSGMLDSGMMFQSIVTNIKGLLFFLVPFTVLVVRRNLDKTFYPFLAMTVFVMSTSYLPSLSFRVTMPIYALLTGFLYFNYLGRTKLCLGVVFPILVFSLFNSTYFSKLNYERYAMFDTKPFYFIPSLFEDRVLKIDRFSLPKISNQENENKL</sequence>
<feature type="transmembrane region" description="Helical" evidence="1">
    <location>
        <begin position="7"/>
        <end position="26"/>
    </location>
</feature>
<keyword evidence="1" id="KW-0812">Transmembrane</keyword>
<feature type="transmembrane region" description="Helical" evidence="1">
    <location>
        <begin position="95"/>
        <end position="118"/>
    </location>
</feature>
<dbReference type="Proteomes" id="UP000321504">
    <property type="component" value="Unassembled WGS sequence"/>
</dbReference>
<feature type="transmembrane region" description="Helical" evidence="1">
    <location>
        <begin position="46"/>
        <end position="65"/>
    </location>
</feature>
<comment type="caution">
    <text evidence="2">The sequence shown here is derived from an EMBL/GenBank/DDBJ whole genome shotgun (WGS) entry which is preliminary data.</text>
</comment>
<evidence type="ECO:0000313" key="2">
    <source>
        <dbReference type="EMBL" id="TXN15033.1"/>
    </source>
</evidence>
<feature type="transmembrane region" description="Helical" evidence="1">
    <location>
        <begin position="156"/>
        <end position="177"/>
    </location>
</feature>
<reference evidence="2 3" key="1">
    <citation type="submission" date="2019-08" db="EMBL/GenBank/DDBJ databases">
        <title>Emerging of two pre-pandemic pathogenic O4:KUT lineages of Vibrio parahaemolyticus in coastal eastern China.</title>
        <authorList>
            <person name="Yu H."/>
        </authorList>
    </citation>
    <scope>NUCLEOTIDE SEQUENCE [LARGE SCALE GENOMIC DNA]</scope>
    <source>
        <strain evidence="2 3">HZ17-383</strain>
    </source>
</reference>
<keyword evidence="1" id="KW-0472">Membrane</keyword>
<feature type="transmembrane region" description="Helical" evidence="1">
    <location>
        <begin position="275"/>
        <end position="299"/>
    </location>
</feature>
<feature type="transmembrane region" description="Helical" evidence="1">
    <location>
        <begin position="124"/>
        <end position="149"/>
    </location>
</feature>
<feature type="transmembrane region" description="Helical" evidence="1">
    <location>
        <begin position="330"/>
        <end position="347"/>
    </location>
</feature>
<feature type="transmembrane region" description="Helical" evidence="1">
    <location>
        <begin position="306"/>
        <end position="324"/>
    </location>
</feature>
<name>A0AA46L3A5_VIBPH</name>
<gene>
    <name evidence="2" type="ORF">FVP01_18810</name>
</gene>
<accession>A0AA46L3A5</accession>
<feature type="transmembrane region" description="Helical" evidence="1">
    <location>
        <begin position="231"/>
        <end position="255"/>
    </location>
</feature>
<dbReference type="InterPro" id="IPR049458">
    <property type="entry name" value="EpsG-like"/>
</dbReference>
<dbReference type="EMBL" id="VRMQ01000004">
    <property type="protein sequence ID" value="TXN15033.1"/>
    <property type="molecule type" value="Genomic_DNA"/>
</dbReference>